<dbReference type="InterPro" id="IPR027417">
    <property type="entry name" value="P-loop_NTPase"/>
</dbReference>
<evidence type="ECO:0000259" key="6">
    <source>
        <dbReference type="PROSITE" id="PS51194"/>
    </source>
</evidence>
<keyword evidence="3 7" id="KW-0347">Helicase</keyword>
<dbReference type="CDD" id="cd18793">
    <property type="entry name" value="SF2_C_SNF"/>
    <property type="match status" value="1"/>
</dbReference>
<dbReference type="Pfam" id="PF00176">
    <property type="entry name" value="SNF2-rel_dom"/>
    <property type="match status" value="1"/>
</dbReference>
<dbReference type="InterPro" id="IPR000330">
    <property type="entry name" value="SNF2_N"/>
</dbReference>
<evidence type="ECO:0000256" key="1">
    <source>
        <dbReference type="ARBA" id="ARBA00022741"/>
    </source>
</evidence>
<dbReference type="InterPro" id="IPR001650">
    <property type="entry name" value="Helicase_C-like"/>
</dbReference>
<dbReference type="PROSITE" id="PS51194">
    <property type="entry name" value="HELICASE_CTER"/>
    <property type="match status" value="1"/>
</dbReference>
<dbReference type="InterPro" id="IPR014001">
    <property type="entry name" value="Helicase_ATP-bd"/>
</dbReference>
<proteinExistence type="predicted"/>
<dbReference type="Gene3D" id="3.40.50.10810">
    <property type="entry name" value="Tandem AAA-ATPase domain"/>
    <property type="match status" value="1"/>
</dbReference>
<dbReference type="Proteomes" id="UP000005090">
    <property type="component" value="Chromosome"/>
</dbReference>
<dbReference type="PANTHER" id="PTHR45766">
    <property type="entry name" value="DNA ANNEALING HELICASE AND ENDONUCLEASE ZRANB3 FAMILY MEMBER"/>
    <property type="match status" value="1"/>
</dbReference>
<organism evidence="7 8">
    <name type="scientific">Methylomicrobium album BG8</name>
    <dbReference type="NCBI Taxonomy" id="686340"/>
    <lineage>
        <taxon>Bacteria</taxon>
        <taxon>Pseudomonadati</taxon>
        <taxon>Pseudomonadota</taxon>
        <taxon>Gammaproteobacteria</taxon>
        <taxon>Methylococcales</taxon>
        <taxon>Methylococcaceae</taxon>
        <taxon>Methylomicrobium</taxon>
    </lineage>
</organism>
<dbReference type="GO" id="GO:0005524">
    <property type="term" value="F:ATP binding"/>
    <property type="evidence" value="ECO:0007669"/>
    <property type="project" value="UniProtKB-KW"/>
</dbReference>
<dbReference type="EMBL" id="CM001475">
    <property type="protein sequence ID" value="EIC28411.1"/>
    <property type="molecule type" value="Genomic_DNA"/>
</dbReference>
<dbReference type="PANTHER" id="PTHR45766:SF6">
    <property type="entry name" value="SWI_SNF-RELATED MATRIX-ASSOCIATED ACTIN-DEPENDENT REGULATOR OF CHROMATIN SUBFAMILY A-LIKE PROTEIN 1"/>
    <property type="match status" value="1"/>
</dbReference>
<dbReference type="InterPro" id="IPR057342">
    <property type="entry name" value="DEXDc_RapA"/>
</dbReference>
<evidence type="ECO:0000256" key="2">
    <source>
        <dbReference type="ARBA" id="ARBA00022801"/>
    </source>
</evidence>
<name>H8GNY9_METAL</name>
<keyword evidence="2" id="KW-0378">Hydrolase</keyword>
<evidence type="ECO:0000256" key="3">
    <source>
        <dbReference type="ARBA" id="ARBA00022806"/>
    </source>
</evidence>
<evidence type="ECO:0000259" key="5">
    <source>
        <dbReference type="PROSITE" id="PS51192"/>
    </source>
</evidence>
<evidence type="ECO:0000313" key="7">
    <source>
        <dbReference type="EMBL" id="EIC28411.1"/>
    </source>
</evidence>
<dbReference type="SMART" id="SM00487">
    <property type="entry name" value="DEXDc"/>
    <property type="match status" value="1"/>
</dbReference>
<dbReference type="SUPFAM" id="SSF52540">
    <property type="entry name" value="P-loop containing nucleoside triphosphate hydrolases"/>
    <property type="match status" value="2"/>
</dbReference>
<dbReference type="RefSeq" id="WP_005369407.1">
    <property type="nucleotide sequence ID" value="NZ_CM001475.1"/>
</dbReference>
<dbReference type="eggNOG" id="COG0553">
    <property type="taxonomic scope" value="Bacteria"/>
</dbReference>
<feature type="domain" description="Helicase C-terminal" evidence="6">
    <location>
        <begin position="428"/>
        <end position="602"/>
    </location>
</feature>
<accession>H8GNY9</accession>
<gene>
    <name evidence="7" type="ORF">Metal_0562</name>
</gene>
<dbReference type="CDD" id="cd18011">
    <property type="entry name" value="DEXDc_RapA"/>
    <property type="match status" value="1"/>
</dbReference>
<dbReference type="AlphaFoldDB" id="H8GNY9"/>
<dbReference type="HOGENOM" id="CLU_307750_0_0_6"/>
<keyword evidence="4" id="KW-0067">ATP-binding</keyword>
<keyword evidence="1" id="KW-0547">Nucleotide-binding</keyword>
<feature type="domain" description="Helicase ATP-binding" evidence="5">
    <location>
        <begin position="122"/>
        <end position="294"/>
    </location>
</feature>
<evidence type="ECO:0000313" key="8">
    <source>
        <dbReference type="Proteomes" id="UP000005090"/>
    </source>
</evidence>
<dbReference type="STRING" id="686340.Metal_0562"/>
<sequence>MATHRQFASGLRIEARDAEWRIKRVDHSSDGGYLLTCEGLSEIVRGRESLFLTKLEETHGPGIRILDPETTQLVDDLTPNFRASLLYLDTLLRKTPPTDEFIHIAQRAAMEQLPFQLDPALQALSQPRQRILIADSVGLGKTLEAGILVSELIARGRGKRILVLAVKSMLAQFQQEFWNRFSIPLVRLDSVGLQRVRNRIPANHNPFHYFDRSIISIDTLKQDIEYRHHLEKAYWDIIIIDEAHNVAERSANSQRAKLAKLLATRSDTLIMLSATPHDGKATSFASLMNMLDSTAIANPRDYSQEDFRDKGLVIRRFKKDVREQLKQNFPEREIDTVRTPTSVVEEAVYDQLITAKFHTLDGPGAGQLFRTVLEKALFSSPAACLSTIENRLKRLKGRSENDDIRADISTLDGLRMAIQAITPVQFSKYRRLVELLRPDGSKSLGWSPKHADDRLVIFTESLITLDFLEKHLPDDLGLKPQQVASLRGDMKDRDLMEAVEQFNKLDSPVRLLLCSDVASEGINLHHLSHRMIHFDIPWSLMVFQQRNGRIDRYGQQRQTQIRYLLTESENAHVRGDLRVLEVLIEKDSQAGKNIGDPSEFMGKFNPEEEEALTAIVIEQDKKDDDDISDIFADLLGDTESSGDLLAHFTPDSAPSTDFVQVLKQSPRLYPQDLDYADQALRWLRDSGVDLQADIEGDLLRITAPNDLVQRLRYLPSEVRPDNDRFLLSSNKQRIYDELKRCREEDSPWPDIQYLWEQHPVMEWLADRALNAFGRHTAPILRLGSLQARQHMVLIYGGFPNKRGHIMVHDWLGIEFQEQTVVGIHSLEAVLDKLQIQPGKLANRGEAGDSSVLQKLLALAIPPAKKSLQALRQEKQESLSQRLKKLSDNLYELKSRHVEQLEIDFSGSDQPEAIKKHRREDRLSHIERVFQDHLAWLENTQTTEEEPFIQVAALFTGQAAR</sequence>
<dbReference type="InterPro" id="IPR038718">
    <property type="entry name" value="SNF2-like_sf"/>
</dbReference>
<dbReference type="Pfam" id="PF00271">
    <property type="entry name" value="Helicase_C"/>
    <property type="match status" value="1"/>
</dbReference>
<protein>
    <submittedName>
        <fullName evidence="7">DNA/RNA helicase, superfamily II, SNF2 family</fullName>
    </submittedName>
</protein>
<dbReference type="GO" id="GO:0004386">
    <property type="term" value="F:helicase activity"/>
    <property type="evidence" value="ECO:0007669"/>
    <property type="project" value="UniProtKB-KW"/>
</dbReference>
<dbReference type="SMART" id="SM00490">
    <property type="entry name" value="HELICc"/>
    <property type="match status" value="1"/>
</dbReference>
<dbReference type="Gene3D" id="3.40.50.300">
    <property type="entry name" value="P-loop containing nucleotide triphosphate hydrolases"/>
    <property type="match status" value="1"/>
</dbReference>
<dbReference type="GO" id="GO:0016787">
    <property type="term" value="F:hydrolase activity"/>
    <property type="evidence" value="ECO:0007669"/>
    <property type="project" value="UniProtKB-KW"/>
</dbReference>
<reference evidence="7 8" key="1">
    <citation type="journal article" date="2013" name="Genome Announc.">
        <title>Genome Sequence of the Obligate Gammaproteobacterial Methanotroph Methylomicrobium album Strain BG8.</title>
        <authorList>
            <person name="Kits K.D."/>
            <person name="Kalyuzhnaya M.G."/>
            <person name="Klotz M.G."/>
            <person name="Jetten M.S."/>
            <person name="Op den Camp H.J."/>
            <person name="Vuilleumier S."/>
            <person name="Bringel F."/>
            <person name="Dispirito A.A."/>
            <person name="Murrell J.C."/>
            <person name="Bruce D."/>
            <person name="Cheng J.F."/>
            <person name="Copeland A."/>
            <person name="Goodwin L."/>
            <person name="Hauser L."/>
            <person name="Lajus A."/>
            <person name="Land M.L."/>
            <person name="Lapidus A."/>
            <person name="Lucas S."/>
            <person name="Medigue C."/>
            <person name="Pitluck S."/>
            <person name="Woyke T."/>
            <person name="Zeytun A."/>
            <person name="Stein L.Y."/>
        </authorList>
    </citation>
    <scope>NUCLEOTIDE SEQUENCE [LARGE SCALE GENOMIC DNA]</scope>
    <source>
        <strain evidence="7 8">BG8</strain>
    </source>
</reference>
<dbReference type="PROSITE" id="PS51192">
    <property type="entry name" value="HELICASE_ATP_BIND_1"/>
    <property type="match status" value="1"/>
</dbReference>
<evidence type="ECO:0000256" key="4">
    <source>
        <dbReference type="ARBA" id="ARBA00022840"/>
    </source>
</evidence>
<keyword evidence="8" id="KW-1185">Reference proteome</keyword>
<dbReference type="InterPro" id="IPR049730">
    <property type="entry name" value="SNF2/RAD54-like_C"/>
</dbReference>